<dbReference type="EMBL" id="JAPQKL010000006">
    <property type="protein sequence ID" value="KAJ5124523.1"/>
    <property type="molecule type" value="Genomic_DNA"/>
</dbReference>
<organism evidence="2 3">
    <name type="scientific">Penicillium bovifimosum</name>
    <dbReference type="NCBI Taxonomy" id="126998"/>
    <lineage>
        <taxon>Eukaryota</taxon>
        <taxon>Fungi</taxon>
        <taxon>Dikarya</taxon>
        <taxon>Ascomycota</taxon>
        <taxon>Pezizomycotina</taxon>
        <taxon>Eurotiomycetes</taxon>
        <taxon>Eurotiomycetidae</taxon>
        <taxon>Eurotiales</taxon>
        <taxon>Aspergillaceae</taxon>
        <taxon>Penicillium</taxon>
    </lineage>
</organism>
<sequence>MGEEKVPNDESVYGVREEEKKEKNWTGDDPLFILGNTSTRMSINKYGGRLAKYGGSSRPYPCLVGKEKSPAITSQPRRAEHTPNWALALDHVHIPHWLTGKEKAPVMRPQPPRFRRRRIGREPSEDVVRSKRRRGDPSRAG</sequence>
<accession>A0A9W9KXR5</accession>
<comment type="caution">
    <text evidence="2">The sequence shown here is derived from an EMBL/GenBank/DDBJ whole genome shotgun (WGS) entry which is preliminary data.</text>
</comment>
<reference evidence="2" key="2">
    <citation type="journal article" date="2023" name="IMA Fungus">
        <title>Comparative genomic study of the Penicillium genus elucidates a diverse pangenome and 15 lateral gene transfer events.</title>
        <authorList>
            <person name="Petersen C."/>
            <person name="Sorensen T."/>
            <person name="Nielsen M.R."/>
            <person name="Sondergaard T.E."/>
            <person name="Sorensen J.L."/>
            <person name="Fitzpatrick D.A."/>
            <person name="Frisvad J.C."/>
            <person name="Nielsen K.L."/>
        </authorList>
    </citation>
    <scope>NUCLEOTIDE SEQUENCE</scope>
    <source>
        <strain evidence="2">IBT 22155</strain>
    </source>
</reference>
<feature type="compositionally biased region" description="Basic and acidic residues" evidence="1">
    <location>
        <begin position="15"/>
        <end position="26"/>
    </location>
</feature>
<name>A0A9W9KXR5_9EURO</name>
<dbReference type="GeneID" id="81408262"/>
<evidence type="ECO:0000256" key="1">
    <source>
        <dbReference type="SAM" id="MobiDB-lite"/>
    </source>
</evidence>
<keyword evidence="3" id="KW-1185">Reference proteome</keyword>
<protein>
    <submittedName>
        <fullName evidence="2">Uncharacterized protein</fullName>
    </submittedName>
</protein>
<proteinExistence type="predicted"/>
<dbReference type="AlphaFoldDB" id="A0A9W9KXR5"/>
<evidence type="ECO:0000313" key="3">
    <source>
        <dbReference type="Proteomes" id="UP001149079"/>
    </source>
</evidence>
<gene>
    <name evidence="2" type="ORF">N7515_008348</name>
</gene>
<feature type="region of interest" description="Disordered" evidence="1">
    <location>
        <begin position="1"/>
        <end position="27"/>
    </location>
</feature>
<dbReference type="RefSeq" id="XP_056518922.1">
    <property type="nucleotide sequence ID" value="XM_056669092.1"/>
</dbReference>
<dbReference type="Proteomes" id="UP001149079">
    <property type="component" value="Unassembled WGS sequence"/>
</dbReference>
<reference evidence="2" key="1">
    <citation type="submission" date="2022-11" db="EMBL/GenBank/DDBJ databases">
        <authorList>
            <person name="Petersen C."/>
        </authorList>
    </citation>
    <scope>NUCLEOTIDE SEQUENCE</scope>
    <source>
        <strain evidence="2">IBT 22155</strain>
    </source>
</reference>
<feature type="compositionally biased region" description="Basic and acidic residues" evidence="1">
    <location>
        <begin position="120"/>
        <end position="129"/>
    </location>
</feature>
<feature type="region of interest" description="Disordered" evidence="1">
    <location>
        <begin position="100"/>
        <end position="141"/>
    </location>
</feature>
<evidence type="ECO:0000313" key="2">
    <source>
        <dbReference type="EMBL" id="KAJ5124523.1"/>
    </source>
</evidence>